<dbReference type="InterPro" id="IPR035919">
    <property type="entry name" value="EAL_sf"/>
</dbReference>
<dbReference type="EMBL" id="JAMFTH010000002">
    <property type="protein sequence ID" value="MCP8899698.1"/>
    <property type="molecule type" value="Genomic_DNA"/>
</dbReference>
<dbReference type="SMART" id="SM00267">
    <property type="entry name" value="GGDEF"/>
    <property type="match status" value="1"/>
</dbReference>
<comment type="caution">
    <text evidence="4">The sequence shown here is derived from an EMBL/GenBank/DDBJ whole genome shotgun (WGS) entry which is preliminary data.</text>
</comment>
<organism evidence="4 5">
    <name type="scientific">Gilvimarinus xylanilyticus</name>
    <dbReference type="NCBI Taxonomy" id="2944139"/>
    <lineage>
        <taxon>Bacteria</taxon>
        <taxon>Pseudomonadati</taxon>
        <taxon>Pseudomonadota</taxon>
        <taxon>Gammaproteobacteria</taxon>
        <taxon>Cellvibrionales</taxon>
        <taxon>Cellvibrionaceae</taxon>
        <taxon>Gilvimarinus</taxon>
    </lineage>
</organism>
<dbReference type="InterPro" id="IPR029787">
    <property type="entry name" value="Nucleotide_cyclase"/>
</dbReference>
<dbReference type="CDD" id="cd01948">
    <property type="entry name" value="EAL"/>
    <property type="match status" value="1"/>
</dbReference>
<keyword evidence="1" id="KW-0812">Transmembrane</keyword>
<dbReference type="PANTHER" id="PTHR33121:SF70">
    <property type="entry name" value="SIGNALING PROTEIN YKOW"/>
    <property type="match status" value="1"/>
</dbReference>
<dbReference type="InterPro" id="IPR001633">
    <property type="entry name" value="EAL_dom"/>
</dbReference>
<dbReference type="RefSeq" id="WP_253967985.1">
    <property type="nucleotide sequence ID" value="NZ_JAMFTH010000002.1"/>
</dbReference>
<dbReference type="GO" id="GO:0071111">
    <property type="term" value="F:cyclic-guanylate-specific phosphodiesterase activity"/>
    <property type="evidence" value="ECO:0007669"/>
    <property type="project" value="InterPro"/>
</dbReference>
<dbReference type="PROSITE" id="PS50887">
    <property type="entry name" value="GGDEF"/>
    <property type="match status" value="1"/>
</dbReference>
<keyword evidence="1" id="KW-0472">Membrane</keyword>
<feature type="transmembrane region" description="Helical" evidence="1">
    <location>
        <begin position="12"/>
        <end position="35"/>
    </location>
</feature>
<dbReference type="SUPFAM" id="SSF141868">
    <property type="entry name" value="EAL domain-like"/>
    <property type="match status" value="1"/>
</dbReference>
<evidence type="ECO:0000313" key="4">
    <source>
        <dbReference type="EMBL" id="MCP8899698.1"/>
    </source>
</evidence>
<keyword evidence="1" id="KW-1133">Transmembrane helix</keyword>
<feature type="domain" description="GGDEF" evidence="3">
    <location>
        <begin position="103"/>
        <end position="233"/>
    </location>
</feature>
<accession>A0A9X2KUC8</accession>
<dbReference type="InterPro" id="IPR000160">
    <property type="entry name" value="GGDEF_dom"/>
</dbReference>
<dbReference type="PROSITE" id="PS50883">
    <property type="entry name" value="EAL"/>
    <property type="match status" value="1"/>
</dbReference>
<dbReference type="Pfam" id="PF00990">
    <property type="entry name" value="GGDEF"/>
    <property type="match status" value="1"/>
</dbReference>
<dbReference type="InterPro" id="IPR050706">
    <property type="entry name" value="Cyclic-di-GMP_PDE-like"/>
</dbReference>
<protein>
    <submittedName>
        <fullName evidence="4">Bifunctional diguanylate cyclase/phosphodiesterase</fullName>
    </submittedName>
</protein>
<evidence type="ECO:0000256" key="1">
    <source>
        <dbReference type="SAM" id="Phobius"/>
    </source>
</evidence>
<dbReference type="AlphaFoldDB" id="A0A9X2KUC8"/>
<dbReference type="SMART" id="SM00052">
    <property type="entry name" value="EAL"/>
    <property type="match status" value="1"/>
</dbReference>
<feature type="transmembrane region" description="Helical" evidence="1">
    <location>
        <begin position="47"/>
        <end position="64"/>
    </location>
</feature>
<keyword evidence="5" id="KW-1185">Reference proteome</keyword>
<reference evidence="4" key="2">
    <citation type="submission" date="2023-01" db="EMBL/GenBank/DDBJ databases">
        <title>Gilvimarinus xylanilyticus HB14 isolated from Caulerpa lentillifera aquaculture base in Hainan, China.</title>
        <authorList>
            <person name="Zhang Y.-J."/>
        </authorList>
    </citation>
    <scope>NUCLEOTIDE SEQUENCE</scope>
    <source>
        <strain evidence="4">HB14</strain>
    </source>
</reference>
<dbReference type="CDD" id="cd01949">
    <property type="entry name" value="GGDEF"/>
    <property type="match status" value="1"/>
</dbReference>
<evidence type="ECO:0000259" key="3">
    <source>
        <dbReference type="PROSITE" id="PS50887"/>
    </source>
</evidence>
<proteinExistence type="predicted"/>
<sequence>MKRIFTHSARRITLLYVVFATVWILFSDQLAYWIFGDSGWFRWAQTFKGWLFIAITAGLLYGLLSRSFRNIERLTLEDNLCQLPNRVAFINALKYRCRAKPQALFTLTLLDIDHFTDINDSLGHGEGDRLISQLAEGFADELSQEHWYVARLGGDEFGVLSPTGDNHRSLVEVLDRVQNRLPSKISIHRLTLSAGTSFFPQHGKTAKDLMRNADMALSAAKKQGRDRHLLFHDQLRQNLLERLSLLEDLRSACVEQAFTLVYQPQWSLKQKCWIGAEVLLRWHHPERGPVSPELFIPLAEREGLIESITEFVFERALYELSNHPEANTALDNLSLNLSYPVLTNETVMNRLFATLTAHDKNRPNIIMEITETAAMENLNDTLGAMKQWQSRGVTFSIDDFGTGYSSLARLKQLPLTELKIDRSFIQDIPGDSNDVVLTRAILAMAQTLSLSVVAEGVETEEQAQFLQSHGCDVLQGYWLGHPVPIEQLKTVLAKDVSV</sequence>
<dbReference type="InterPro" id="IPR043128">
    <property type="entry name" value="Rev_trsase/Diguanyl_cyclase"/>
</dbReference>
<dbReference type="Gene3D" id="3.30.70.270">
    <property type="match status" value="1"/>
</dbReference>
<dbReference type="Pfam" id="PF00563">
    <property type="entry name" value="EAL"/>
    <property type="match status" value="1"/>
</dbReference>
<name>A0A9X2KUC8_9GAMM</name>
<gene>
    <name evidence="4" type="ORF">M6D89_10335</name>
</gene>
<dbReference type="PANTHER" id="PTHR33121">
    <property type="entry name" value="CYCLIC DI-GMP PHOSPHODIESTERASE PDEF"/>
    <property type="match status" value="1"/>
</dbReference>
<dbReference type="NCBIfam" id="TIGR00254">
    <property type="entry name" value="GGDEF"/>
    <property type="match status" value="1"/>
</dbReference>
<feature type="domain" description="EAL" evidence="2">
    <location>
        <begin position="242"/>
        <end position="496"/>
    </location>
</feature>
<evidence type="ECO:0000259" key="2">
    <source>
        <dbReference type="PROSITE" id="PS50883"/>
    </source>
</evidence>
<evidence type="ECO:0000313" key="5">
    <source>
        <dbReference type="Proteomes" id="UP001139319"/>
    </source>
</evidence>
<dbReference type="Gene3D" id="3.20.20.450">
    <property type="entry name" value="EAL domain"/>
    <property type="match status" value="1"/>
</dbReference>
<dbReference type="SUPFAM" id="SSF55073">
    <property type="entry name" value="Nucleotide cyclase"/>
    <property type="match status" value="1"/>
</dbReference>
<dbReference type="Proteomes" id="UP001139319">
    <property type="component" value="Unassembled WGS sequence"/>
</dbReference>
<reference evidence="4" key="1">
    <citation type="submission" date="2022-05" db="EMBL/GenBank/DDBJ databases">
        <authorList>
            <person name="Sun H.-N."/>
        </authorList>
    </citation>
    <scope>NUCLEOTIDE SEQUENCE</scope>
    <source>
        <strain evidence="4">HB14</strain>
    </source>
</reference>